<keyword evidence="1 2" id="KW-0597">Phosphoprotein</keyword>
<dbReference type="PANTHER" id="PTHR44591">
    <property type="entry name" value="STRESS RESPONSE REGULATOR PROTEIN 1"/>
    <property type="match status" value="1"/>
</dbReference>
<organism evidence="4 5">
    <name type="scientific">Constantimarinum furrinae</name>
    <dbReference type="NCBI Taxonomy" id="2562285"/>
    <lineage>
        <taxon>Bacteria</taxon>
        <taxon>Pseudomonadati</taxon>
        <taxon>Bacteroidota</taxon>
        <taxon>Flavobacteriia</taxon>
        <taxon>Flavobacteriales</taxon>
        <taxon>Flavobacteriaceae</taxon>
        <taxon>Altibacter/Constantimarinum group</taxon>
        <taxon>Constantimarinum</taxon>
    </lineage>
</organism>
<dbReference type="KEGG" id="alti:ALE3EI_0429"/>
<evidence type="ECO:0000256" key="2">
    <source>
        <dbReference type="PROSITE-ProRule" id="PRU00169"/>
    </source>
</evidence>
<dbReference type="EMBL" id="CP052909">
    <property type="protein sequence ID" value="QNJ97013.1"/>
    <property type="molecule type" value="Genomic_DNA"/>
</dbReference>
<dbReference type="AlphaFoldDB" id="A0A7G8PRP7"/>
<dbReference type="Pfam" id="PF00072">
    <property type="entry name" value="Response_reg"/>
    <property type="match status" value="1"/>
</dbReference>
<feature type="domain" description="Response regulatory" evidence="3">
    <location>
        <begin position="7"/>
        <end position="121"/>
    </location>
</feature>
<evidence type="ECO:0000259" key="3">
    <source>
        <dbReference type="PROSITE" id="PS50110"/>
    </source>
</evidence>
<proteinExistence type="predicted"/>
<dbReference type="SMART" id="SM00448">
    <property type="entry name" value="REC"/>
    <property type="match status" value="1"/>
</dbReference>
<dbReference type="InterPro" id="IPR001789">
    <property type="entry name" value="Sig_transdc_resp-reg_receiver"/>
</dbReference>
<dbReference type="InterPro" id="IPR011006">
    <property type="entry name" value="CheY-like_superfamily"/>
</dbReference>
<protein>
    <recommendedName>
        <fullName evidence="3">Response regulatory domain-containing protein</fullName>
    </recommendedName>
</protein>
<dbReference type="InterPro" id="IPR050595">
    <property type="entry name" value="Bact_response_regulator"/>
</dbReference>
<dbReference type="GO" id="GO:0000160">
    <property type="term" value="P:phosphorelay signal transduction system"/>
    <property type="evidence" value="ECO:0007669"/>
    <property type="project" value="InterPro"/>
</dbReference>
<feature type="modified residue" description="4-aspartylphosphate" evidence="2">
    <location>
        <position position="56"/>
    </location>
</feature>
<gene>
    <name evidence="4" type="ORF">ALE3EI_0429</name>
</gene>
<dbReference type="PROSITE" id="PS50110">
    <property type="entry name" value="RESPONSE_REGULATORY"/>
    <property type="match status" value="1"/>
</dbReference>
<evidence type="ECO:0000313" key="4">
    <source>
        <dbReference type="EMBL" id="QNJ97013.1"/>
    </source>
</evidence>
<dbReference type="SUPFAM" id="SSF52172">
    <property type="entry name" value="CheY-like"/>
    <property type="match status" value="1"/>
</dbReference>
<dbReference type="PANTHER" id="PTHR44591:SF3">
    <property type="entry name" value="RESPONSE REGULATORY DOMAIN-CONTAINING PROTEIN"/>
    <property type="match status" value="1"/>
</dbReference>
<accession>A0A7G8PRP7</accession>
<name>A0A7G8PRP7_9FLAO</name>
<dbReference type="Gene3D" id="3.40.50.2300">
    <property type="match status" value="1"/>
</dbReference>
<dbReference type="RefSeq" id="WP_186990386.1">
    <property type="nucleotide sequence ID" value="NZ_CP052909.1"/>
</dbReference>
<dbReference type="Proteomes" id="UP000515514">
    <property type="component" value="Chromosome"/>
</dbReference>
<reference evidence="4 5" key="1">
    <citation type="submission" date="2020-04" db="EMBL/GenBank/DDBJ databases">
        <title>Genome sequence of Altibacter aquimarinus strain ALE3EI.</title>
        <authorList>
            <person name="Oh H.-M."/>
            <person name="Jang D."/>
        </authorList>
    </citation>
    <scope>NUCLEOTIDE SEQUENCE [LARGE SCALE GENOMIC DNA]</scope>
    <source>
        <strain evidence="4 5">ALE3EI</strain>
    </source>
</reference>
<sequence>MKKSTAHILIIEDSENILSLLQLMLEIKGWQISGRDNVNNIISDLQQMNPNLILMDMLLSGANGCDACKLIKSTPATRRIPIVMMSAHPAGKLECIGAGADYFIGKPFEMNELIAVISEGLSSQGLA</sequence>
<keyword evidence="5" id="KW-1185">Reference proteome</keyword>
<evidence type="ECO:0000256" key="1">
    <source>
        <dbReference type="ARBA" id="ARBA00022553"/>
    </source>
</evidence>
<evidence type="ECO:0000313" key="5">
    <source>
        <dbReference type="Proteomes" id="UP000515514"/>
    </source>
</evidence>